<dbReference type="GO" id="GO:0003729">
    <property type="term" value="F:mRNA binding"/>
    <property type="evidence" value="ECO:0000318"/>
    <property type="project" value="GO_Central"/>
</dbReference>
<dbReference type="GO" id="GO:0016607">
    <property type="term" value="C:nuclear speck"/>
    <property type="evidence" value="ECO:0000318"/>
    <property type="project" value="GO_Central"/>
</dbReference>
<dbReference type="Proteomes" id="UP000008827">
    <property type="component" value="Chromosome 20"/>
</dbReference>
<dbReference type="InterPro" id="IPR035979">
    <property type="entry name" value="RBD_domain_sf"/>
</dbReference>
<sequence length="638" mass="73138">MRERDRERERGRRREGGRESRQHERERQHSQRQRSRENIHRERGRDSRGGERERVLEPEGVLEGATKRVSDDTVQGAVLPTTSTGVMLITETMTATWTTGPSAMMIFHRWGTVWEVFIPKTKNKEGHRYGFVRFKEVEDELRLERQLNNNIFFGKTKMFVNRPKFERGKIANRNQKNHFTPDNGMPQGVTNYGQGVPHTNVNGARLRSYAEVVTMASPGQSILYNQRPDFSQASQDVHRPSVVFNTNMDQKEWLQKAWVGRLKNRGMFQKESEYMGKVVAAIGNMVEVDELVEQRRHLDVARILIRTTMKPGIRTELKAVIDGIETTLHVVEDTTCLGTRLDQNRIASRMPPSLFSTEPNSPVATETDLYGADSMREPSEGSPDYDGAGFSTVGRLDRDLHMRRDHWVQAIGRCSLDRSSTDNDDMDYPHEDNEILNLYPTVEAAVMSQQISSGQKVGNRRESIHKQAPKRQVDSLAGQQRNPFEETSACTDRPAEGKQEQQHLKVASPNKGTLKTAHTNTISHLESECKKRDDGYGQSNPHIILERQCALIEEMGLTHGEDNMKIRELMSEMEKRDTKLAVEMDISDFNNWISEMELHDVRCLGSNFTWFRPNGSAKSRLDRFLVCDQWLSLWPNTS</sequence>
<protein>
    <recommendedName>
        <fullName evidence="5">RRM domain-containing protein</fullName>
    </recommendedName>
</protein>
<gene>
    <name evidence="2" type="ORF">GLYMA_20G052200</name>
</gene>
<evidence type="ECO:0000313" key="4">
    <source>
        <dbReference type="Proteomes" id="UP000008827"/>
    </source>
</evidence>
<keyword evidence="4" id="KW-1185">Reference proteome</keyword>
<dbReference type="Gramene" id="KRG89864">
    <property type="protein sequence ID" value="KRG89864"/>
    <property type="gene ID" value="GLYMA_20G052200"/>
</dbReference>
<dbReference type="EMBL" id="CM000853">
    <property type="protein sequence ID" value="KRG89864.1"/>
    <property type="molecule type" value="Genomic_DNA"/>
</dbReference>
<reference evidence="2" key="3">
    <citation type="submission" date="2018-07" db="EMBL/GenBank/DDBJ databases">
        <title>WGS assembly of Glycine max.</title>
        <authorList>
            <person name="Schmutz J."/>
            <person name="Cannon S."/>
            <person name="Schlueter J."/>
            <person name="Ma J."/>
            <person name="Mitros T."/>
            <person name="Nelson W."/>
            <person name="Hyten D."/>
            <person name="Song Q."/>
            <person name="Thelen J."/>
            <person name="Cheng J."/>
            <person name="Xu D."/>
            <person name="Hellsten U."/>
            <person name="May G."/>
            <person name="Yu Y."/>
            <person name="Sakurai T."/>
            <person name="Umezawa T."/>
            <person name="Bhattacharyya M."/>
            <person name="Sandhu D."/>
            <person name="Valliyodan B."/>
            <person name="Lindquist E."/>
            <person name="Peto M."/>
            <person name="Grant D."/>
            <person name="Shu S."/>
            <person name="Goodstein D."/>
            <person name="Barry K."/>
            <person name="Futrell-Griggs M."/>
            <person name="Abernathy B."/>
            <person name="Du J."/>
            <person name="Tian Z."/>
            <person name="Zhu L."/>
            <person name="Gill N."/>
            <person name="Joshi T."/>
            <person name="Libault M."/>
            <person name="Sethuraman A."/>
            <person name="Zhang X."/>
            <person name="Shinozaki K."/>
            <person name="Nguyen H."/>
            <person name="Wing R."/>
            <person name="Cregan P."/>
            <person name="Specht J."/>
            <person name="Grimwood J."/>
            <person name="Rokhsar D."/>
            <person name="Stacey G."/>
            <person name="Shoemaker R."/>
            <person name="Jackson S."/>
        </authorList>
    </citation>
    <scope>NUCLEOTIDE SEQUENCE</scope>
    <source>
        <tissue evidence="2">Callus</tissue>
    </source>
</reference>
<evidence type="ECO:0000256" key="1">
    <source>
        <dbReference type="SAM" id="MobiDB-lite"/>
    </source>
</evidence>
<evidence type="ECO:0000313" key="2">
    <source>
        <dbReference type="EMBL" id="KRG89864.1"/>
    </source>
</evidence>
<reference evidence="2 3" key="1">
    <citation type="journal article" date="2010" name="Nature">
        <title>Genome sequence of the palaeopolyploid soybean.</title>
        <authorList>
            <person name="Schmutz J."/>
            <person name="Cannon S.B."/>
            <person name="Schlueter J."/>
            <person name="Ma J."/>
            <person name="Mitros T."/>
            <person name="Nelson W."/>
            <person name="Hyten D.L."/>
            <person name="Song Q."/>
            <person name="Thelen J.J."/>
            <person name="Cheng J."/>
            <person name="Xu D."/>
            <person name="Hellsten U."/>
            <person name="May G.D."/>
            <person name="Yu Y."/>
            <person name="Sakurai T."/>
            <person name="Umezawa T."/>
            <person name="Bhattacharyya M.K."/>
            <person name="Sandhu D."/>
            <person name="Valliyodan B."/>
            <person name="Lindquist E."/>
            <person name="Peto M."/>
            <person name="Grant D."/>
            <person name="Shu S."/>
            <person name="Goodstein D."/>
            <person name="Barry K."/>
            <person name="Futrell-Griggs M."/>
            <person name="Abernathy B."/>
            <person name="Du J."/>
            <person name="Tian Z."/>
            <person name="Zhu L."/>
            <person name="Gill N."/>
            <person name="Joshi T."/>
            <person name="Libault M."/>
            <person name="Sethuraman A."/>
            <person name="Zhang X.-C."/>
            <person name="Shinozaki K."/>
            <person name="Nguyen H.T."/>
            <person name="Wing R.A."/>
            <person name="Cregan P."/>
            <person name="Specht J."/>
            <person name="Grimwood J."/>
            <person name="Rokhsar D."/>
            <person name="Stacey G."/>
            <person name="Shoemaker R.C."/>
            <person name="Jackson S.A."/>
        </authorList>
    </citation>
    <scope>NUCLEOTIDE SEQUENCE</scope>
    <source>
        <strain evidence="3">cv. Williams 82</strain>
        <tissue evidence="2">Callus</tissue>
    </source>
</reference>
<organism evidence="2">
    <name type="scientific">Glycine max</name>
    <name type="common">Soybean</name>
    <name type="synonym">Glycine hispida</name>
    <dbReference type="NCBI Taxonomy" id="3847"/>
    <lineage>
        <taxon>Eukaryota</taxon>
        <taxon>Viridiplantae</taxon>
        <taxon>Streptophyta</taxon>
        <taxon>Embryophyta</taxon>
        <taxon>Tracheophyta</taxon>
        <taxon>Spermatophyta</taxon>
        <taxon>Magnoliopsida</taxon>
        <taxon>eudicotyledons</taxon>
        <taxon>Gunneridae</taxon>
        <taxon>Pentapetalae</taxon>
        <taxon>rosids</taxon>
        <taxon>fabids</taxon>
        <taxon>Fabales</taxon>
        <taxon>Fabaceae</taxon>
        <taxon>Papilionoideae</taxon>
        <taxon>50 kb inversion clade</taxon>
        <taxon>NPAAA clade</taxon>
        <taxon>indigoferoid/millettioid clade</taxon>
        <taxon>Phaseoleae</taxon>
        <taxon>Glycine</taxon>
        <taxon>Glycine subgen. Soja</taxon>
    </lineage>
</organism>
<dbReference type="PANTHER" id="PTHR33710">
    <property type="entry name" value="BNAC02G09200D PROTEIN"/>
    <property type="match status" value="1"/>
</dbReference>
<feature type="region of interest" description="Disordered" evidence="1">
    <location>
        <begin position="449"/>
        <end position="516"/>
    </location>
</feature>
<dbReference type="GO" id="GO:0000381">
    <property type="term" value="P:regulation of alternative mRNA splicing, via spliceosome"/>
    <property type="evidence" value="ECO:0000318"/>
    <property type="project" value="GO_Central"/>
</dbReference>
<feature type="region of interest" description="Disordered" evidence="1">
    <location>
        <begin position="1"/>
        <end position="67"/>
    </location>
</feature>
<feature type="compositionally biased region" description="Basic and acidic residues" evidence="1">
    <location>
        <begin position="1"/>
        <end position="57"/>
    </location>
</feature>
<dbReference type="EnsemblPlants" id="KRG89864">
    <property type="protein sequence ID" value="KRG89864"/>
    <property type="gene ID" value="GLYMA_20G052200"/>
</dbReference>
<dbReference type="CDD" id="cd00590">
    <property type="entry name" value="RRM_SF"/>
    <property type="match status" value="1"/>
</dbReference>
<feature type="compositionally biased region" description="Basic and acidic residues" evidence="1">
    <location>
        <begin position="493"/>
        <end position="503"/>
    </location>
</feature>
<accession>A0A0R0EID7</accession>
<dbReference type="SMR" id="A0A0R0EID7"/>
<proteinExistence type="predicted"/>
<evidence type="ECO:0000313" key="3">
    <source>
        <dbReference type="EnsemblPlants" id="KRG89864"/>
    </source>
</evidence>
<dbReference type="PANTHER" id="PTHR33710:SF64">
    <property type="entry name" value="ENDONUCLEASE_EXONUCLEASE_PHOSPHATASE DOMAIN-CONTAINING PROTEIN"/>
    <property type="match status" value="1"/>
</dbReference>
<evidence type="ECO:0008006" key="5">
    <source>
        <dbReference type="Google" id="ProtNLM"/>
    </source>
</evidence>
<dbReference type="SUPFAM" id="SSF54928">
    <property type="entry name" value="RNA-binding domain, RBD"/>
    <property type="match status" value="1"/>
</dbReference>
<dbReference type="AlphaFoldDB" id="A0A0R0EID7"/>
<dbReference type="Gene3D" id="3.30.70.330">
    <property type="match status" value="1"/>
</dbReference>
<name>A0A0R0EID7_SOYBN</name>
<dbReference type="InterPro" id="IPR012677">
    <property type="entry name" value="Nucleotide-bd_a/b_plait_sf"/>
</dbReference>
<dbReference type="InParanoid" id="A0A0R0EID7"/>
<reference evidence="3" key="2">
    <citation type="submission" date="2018-02" db="UniProtKB">
        <authorList>
            <consortium name="EnsemblPlants"/>
        </authorList>
    </citation>
    <scope>IDENTIFICATION</scope>
    <source>
        <strain evidence="3">Williams 82</strain>
    </source>
</reference>